<feature type="signal peptide" evidence="2">
    <location>
        <begin position="1"/>
        <end position="21"/>
    </location>
</feature>
<dbReference type="InterPro" id="IPR011048">
    <property type="entry name" value="Haem_d1_sf"/>
</dbReference>
<gene>
    <name evidence="4" type="ORF">CBP51_16210</name>
</gene>
<dbReference type="PANTHER" id="PTHR46928">
    <property type="entry name" value="MESENCHYME-SPECIFIC CELL SURFACE GLYCOPROTEIN"/>
    <property type="match status" value="1"/>
</dbReference>
<dbReference type="InterPro" id="IPR036415">
    <property type="entry name" value="Lamin_tail_dom_sf"/>
</dbReference>
<accession>A0A266Q4C0</accession>
<feature type="domain" description="LTD" evidence="3">
    <location>
        <begin position="242"/>
        <end position="366"/>
    </location>
</feature>
<dbReference type="Proteomes" id="UP000216101">
    <property type="component" value="Unassembled WGS sequence"/>
</dbReference>
<evidence type="ECO:0000259" key="3">
    <source>
        <dbReference type="PROSITE" id="PS51841"/>
    </source>
</evidence>
<dbReference type="Gene3D" id="2.60.40.1260">
    <property type="entry name" value="Lamin Tail domain"/>
    <property type="match status" value="1"/>
</dbReference>
<feature type="chain" id="PRO_5012786070" description="LTD domain-containing protein" evidence="2">
    <location>
        <begin position="22"/>
        <end position="885"/>
    </location>
</feature>
<dbReference type="AlphaFoldDB" id="A0A266Q4C0"/>
<dbReference type="InterPro" id="IPR011044">
    <property type="entry name" value="Quino_amine_DH_bsu"/>
</dbReference>
<dbReference type="Gene3D" id="2.130.10.10">
    <property type="entry name" value="YVTN repeat-like/Quinoprotein amine dehydrogenase"/>
    <property type="match status" value="2"/>
</dbReference>
<feature type="compositionally biased region" description="Low complexity" evidence="1">
    <location>
        <begin position="28"/>
        <end position="88"/>
    </location>
</feature>
<sequence>MTLIQQLPRWAALTAVSFTLAACGGDGNNSSNSSSLGSSSSNSSSSMSLSSSVSSADTPSSASSSSTVTSSTTSSAQSSSSLSESSSSSSVSSVALPALVLNEMRSDGGGYDYIEIYNASNTDYTFAANEWAVNDLKGFSEDKVPGVVIPAGTVITAHGFLLIAVDQTAAPFGAPTNTLIGGAGEFGLGRGDTALLTYKGEIIDEKGWAAGSHVNTFGRLPDGGEWHDQAEALVATPGTINALPVVNPPATQSDIVINEVVSKGRADIDFDYVELYNKSSQPCVFAEGEWVLSDSENTAMPIPGGTTIPGHGFLVLLPDVVAGSSLPTNAPADAVLNSTGGFGIGKNETITLVRSEVIIDSASYGNFHVNAYGRFPDGGELIALGDGTATQLYASPGLKNFMTPAMNLTVTTMNFSAFNNDETTLENSGFRVFGLNADLAKDVEPEYIAVAADSKTAWVTLQENNGIARINLDGTPAITHIFPLGFKDYGAAGNEIDPSDRDNKIEFAARPNVFGIYQPDGIATFNDGGMDYVITANEGDVRDYYTNFVEGVKVSDITLDESDFPTASELKKNENLGRLVVTQFAASPTAETLYSTLLSFGARSFSIWNGTTGAQVYDSGNDLEVQANAAGVYPDDRSDAKGVEPENLTVGVIGSKRFVFVGLERADAVAVYDITDLGNIQFKQMLITQGDDAPEGILFISAADSPNGNPLLVVSNEDSGNVTVYQSDANGDFSFASRLVLEGGTAAAEISAYDPITKRLFVLNNGELLANSRIEVLDLTNPAALSLLTTIDLSPYGGGINSVAVSNGKVAGALQAVDKTQQGTVVVFDTTSYALLGIAKVGALPDMLTFSPDGKFILTADEGEAKDDYSYDPVGSISVISLPVL</sequence>
<dbReference type="RefSeq" id="WP_094985737.1">
    <property type="nucleotide sequence ID" value="NZ_NHNI01000002.1"/>
</dbReference>
<feature type="region of interest" description="Disordered" evidence="1">
    <location>
        <begin position="27"/>
        <end position="88"/>
    </location>
</feature>
<evidence type="ECO:0000313" key="5">
    <source>
        <dbReference type="Proteomes" id="UP000216101"/>
    </source>
</evidence>
<dbReference type="InterPro" id="IPR055188">
    <property type="entry name" value="Choice_anch_I"/>
</dbReference>
<protein>
    <recommendedName>
        <fullName evidence="3">LTD domain-containing protein</fullName>
    </recommendedName>
</protein>
<evidence type="ECO:0000256" key="2">
    <source>
        <dbReference type="SAM" id="SignalP"/>
    </source>
</evidence>
<keyword evidence="2" id="KW-0732">Signal</keyword>
<dbReference type="SUPFAM" id="SSF74853">
    <property type="entry name" value="Lamin A/C globular tail domain"/>
    <property type="match status" value="2"/>
</dbReference>
<dbReference type="SUPFAM" id="SSF50969">
    <property type="entry name" value="YVTN repeat-like/Quinoprotein amine dehydrogenase"/>
    <property type="match status" value="1"/>
</dbReference>
<dbReference type="InterPro" id="IPR001322">
    <property type="entry name" value="Lamin_tail_dom"/>
</dbReference>
<organism evidence="4 5">
    <name type="scientific">Cellvibrio mixtus</name>
    <dbReference type="NCBI Taxonomy" id="39650"/>
    <lineage>
        <taxon>Bacteria</taxon>
        <taxon>Pseudomonadati</taxon>
        <taxon>Pseudomonadota</taxon>
        <taxon>Gammaproteobacteria</taxon>
        <taxon>Cellvibrionales</taxon>
        <taxon>Cellvibrionaceae</taxon>
        <taxon>Cellvibrio</taxon>
    </lineage>
</organism>
<dbReference type="PANTHER" id="PTHR46928:SF1">
    <property type="entry name" value="MESENCHYME-SPECIFIC CELL SURFACE GLYCOPROTEIN"/>
    <property type="match status" value="1"/>
</dbReference>
<proteinExistence type="predicted"/>
<reference evidence="5" key="1">
    <citation type="submission" date="2017-05" db="EMBL/GenBank/DDBJ databases">
        <authorList>
            <person name="Barney B.M."/>
        </authorList>
    </citation>
    <scope>NUCLEOTIDE SEQUENCE [LARGE SCALE GENOMIC DNA]</scope>
    <source>
        <strain evidence="5">PSBB022</strain>
    </source>
</reference>
<dbReference type="Pfam" id="PF00932">
    <property type="entry name" value="LTD"/>
    <property type="match status" value="1"/>
</dbReference>
<evidence type="ECO:0000256" key="1">
    <source>
        <dbReference type="SAM" id="MobiDB-lite"/>
    </source>
</evidence>
<feature type="domain" description="LTD" evidence="3">
    <location>
        <begin position="87"/>
        <end position="210"/>
    </location>
</feature>
<dbReference type="PROSITE" id="PS51841">
    <property type="entry name" value="LTD"/>
    <property type="match status" value="2"/>
</dbReference>
<dbReference type="EMBL" id="NHNI01000002">
    <property type="protein sequence ID" value="OZY84713.1"/>
    <property type="molecule type" value="Genomic_DNA"/>
</dbReference>
<keyword evidence="5" id="KW-1185">Reference proteome</keyword>
<dbReference type="NCBIfam" id="NF038117">
    <property type="entry name" value="choice_anch_I"/>
    <property type="match status" value="1"/>
</dbReference>
<name>A0A266Q4C0_9GAMM</name>
<dbReference type="Pfam" id="PF22494">
    <property type="entry name" value="choice_anch_I"/>
    <property type="match status" value="2"/>
</dbReference>
<dbReference type="InterPro" id="IPR015943">
    <property type="entry name" value="WD40/YVTN_repeat-like_dom_sf"/>
</dbReference>
<evidence type="ECO:0000313" key="4">
    <source>
        <dbReference type="EMBL" id="OZY84713.1"/>
    </source>
</evidence>
<dbReference type="InterPro" id="IPR052956">
    <property type="entry name" value="Mesenchyme-surface_protein"/>
</dbReference>
<dbReference type="SUPFAM" id="SSF51004">
    <property type="entry name" value="C-terminal (heme d1) domain of cytochrome cd1-nitrite reductase"/>
    <property type="match status" value="1"/>
</dbReference>
<comment type="caution">
    <text evidence="4">The sequence shown here is derived from an EMBL/GenBank/DDBJ whole genome shotgun (WGS) entry which is preliminary data.</text>
</comment>